<accession>A0ABV8AIP4</accession>
<dbReference type="Pfam" id="PF12146">
    <property type="entry name" value="Hydrolase_4"/>
    <property type="match status" value="1"/>
</dbReference>
<dbReference type="InterPro" id="IPR022742">
    <property type="entry name" value="Hydrolase_4"/>
</dbReference>
<dbReference type="PANTHER" id="PTHR12277">
    <property type="entry name" value="ALPHA/BETA HYDROLASE DOMAIN-CONTAINING PROTEIN"/>
    <property type="match status" value="1"/>
</dbReference>
<evidence type="ECO:0000313" key="2">
    <source>
        <dbReference type="EMBL" id="MFC3877918.1"/>
    </source>
</evidence>
<sequence length="236" mass="26782">MPTTLEEDFEYQFQTPFEELWLTAEDGARLNGVHFKSETKKGVILYFHGNAGDLSRWGAVVEPFTNYGYDVVVMDYRTYGKSSGVLSEKNLYEDAQLFYDYVSNVFPAENIIIYGRSLGTGIASHLASKNPAKQLILETPYTSITDVAKHRFPMFPVKSLLKYHFPTNENLKHVHVPITIFHGTDDSVVPYKFGKQLKDSFPNKIKLITIENGEHNNLVEFEGYKNGIDALLSKAL</sequence>
<dbReference type="RefSeq" id="WP_386101250.1">
    <property type="nucleotide sequence ID" value="NZ_JBHSAT010000021.1"/>
</dbReference>
<keyword evidence="2" id="KW-0378">Hydrolase</keyword>
<dbReference type="SUPFAM" id="SSF53474">
    <property type="entry name" value="alpha/beta-Hydrolases"/>
    <property type="match status" value="1"/>
</dbReference>
<dbReference type="Gene3D" id="3.40.50.1820">
    <property type="entry name" value="alpha/beta hydrolase"/>
    <property type="match status" value="1"/>
</dbReference>
<comment type="caution">
    <text evidence="2">The sequence shown here is derived from an EMBL/GenBank/DDBJ whole genome shotgun (WGS) entry which is preliminary data.</text>
</comment>
<protein>
    <submittedName>
        <fullName evidence="2">Alpha/beta hydrolase</fullName>
    </submittedName>
</protein>
<feature type="domain" description="Serine aminopeptidase S33" evidence="1">
    <location>
        <begin position="40"/>
        <end position="146"/>
    </location>
</feature>
<proteinExistence type="predicted"/>
<dbReference type="EMBL" id="JBHSAT010000021">
    <property type="protein sequence ID" value="MFC3877918.1"/>
    <property type="molecule type" value="Genomic_DNA"/>
</dbReference>
<organism evidence="2 3">
    <name type="scientific">Winogradskyella maritima</name>
    <dbReference type="NCBI Taxonomy" id="1517766"/>
    <lineage>
        <taxon>Bacteria</taxon>
        <taxon>Pseudomonadati</taxon>
        <taxon>Bacteroidota</taxon>
        <taxon>Flavobacteriia</taxon>
        <taxon>Flavobacteriales</taxon>
        <taxon>Flavobacteriaceae</taxon>
        <taxon>Winogradskyella</taxon>
    </lineage>
</organism>
<name>A0ABV8AIP4_9FLAO</name>
<dbReference type="PANTHER" id="PTHR12277:SF81">
    <property type="entry name" value="PROTEIN ABHD13"/>
    <property type="match status" value="1"/>
</dbReference>
<keyword evidence="3" id="KW-1185">Reference proteome</keyword>
<gene>
    <name evidence="2" type="ORF">ACFOSX_11840</name>
</gene>
<dbReference type="GO" id="GO:0016787">
    <property type="term" value="F:hydrolase activity"/>
    <property type="evidence" value="ECO:0007669"/>
    <property type="project" value="UniProtKB-KW"/>
</dbReference>
<dbReference type="InterPro" id="IPR029058">
    <property type="entry name" value="AB_hydrolase_fold"/>
</dbReference>
<dbReference type="Proteomes" id="UP001595812">
    <property type="component" value="Unassembled WGS sequence"/>
</dbReference>
<reference evidence="3" key="1">
    <citation type="journal article" date="2019" name="Int. J. Syst. Evol. Microbiol.">
        <title>The Global Catalogue of Microorganisms (GCM) 10K type strain sequencing project: providing services to taxonomists for standard genome sequencing and annotation.</title>
        <authorList>
            <consortium name="The Broad Institute Genomics Platform"/>
            <consortium name="The Broad Institute Genome Sequencing Center for Infectious Disease"/>
            <person name="Wu L."/>
            <person name="Ma J."/>
        </authorList>
    </citation>
    <scope>NUCLEOTIDE SEQUENCE [LARGE SCALE GENOMIC DNA]</scope>
    <source>
        <strain evidence="3">CECT 8979</strain>
    </source>
</reference>
<evidence type="ECO:0000313" key="3">
    <source>
        <dbReference type="Proteomes" id="UP001595812"/>
    </source>
</evidence>
<evidence type="ECO:0000259" key="1">
    <source>
        <dbReference type="Pfam" id="PF12146"/>
    </source>
</evidence>